<dbReference type="GO" id="GO:0020037">
    <property type="term" value="F:heme binding"/>
    <property type="evidence" value="ECO:0007669"/>
    <property type="project" value="InterPro"/>
</dbReference>
<dbReference type="Pfam" id="PF00067">
    <property type="entry name" value="p450"/>
    <property type="match status" value="1"/>
</dbReference>
<evidence type="ECO:0000256" key="3">
    <source>
        <dbReference type="ARBA" id="ARBA00022617"/>
    </source>
</evidence>
<dbReference type="PANTHER" id="PTHR24305:SF210">
    <property type="entry name" value="CYTOCHROME P450 MONOOXYGENASE ASQL-RELATED"/>
    <property type="match status" value="1"/>
</dbReference>
<dbReference type="OMA" id="LAWHEIR"/>
<protein>
    <submittedName>
        <fullName evidence="9">Cytochrome P450 monooxygenase</fullName>
    </submittedName>
</protein>
<dbReference type="SUPFAM" id="SSF48264">
    <property type="entry name" value="Cytochrome P450"/>
    <property type="match status" value="1"/>
</dbReference>
<dbReference type="InterPro" id="IPR002401">
    <property type="entry name" value="Cyt_P450_E_grp-I"/>
</dbReference>
<keyword evidence="8" id="KW-0472">Membrane</keyword>
<dbReference type="Gene3D" id="1.10.630.10">
    <property type="entry name" value="Cytochrome P450"/>
    <property type="match status" value="1"/>
</dbReference>
<evidence type="ECO:0000256" key="2">
    <source>
        <dbReference type="ARBA" id="ARBA00010617"/>
    </source>
</evidence>
<evidence type="ECO:0000256" key="6">
    <source>
        <dbReference type="PIRSR" id="PIRSR602401-1"/>
    </source>
</evidence>
<comment type="similarity">
    <text evidence="2 7">Belongs to the cytochrome P450 family.</text>
</comment>
<accession>A0A9Q8USE7</accession>
<dbReference type="EMBL" id="CP090170">
    <property type="protein sequence ID" value="UJO20723.1"/>
    <property type="molecule type" value="Genomic_DNA"/>
</dbReference>
<dbReference type="PROSITE" id="PS00086">
    <property type="entry name" value="CYTOCHROME_P450"/>
    <property type="match status" value="1"/>
</dbReference>
<keyword evidence="8" id="KW-1133">Transmembrane helix</keyword>
<keyword evidence="7" id="KW-0560">Oxidoreductase</keyword>
<dbReference type="InterPro" id="IPR017972">
    <property type="entry name" value="Cyt_P450_CS"/>
</dbReference>
<evidence type="ECO:0000256" key="7">
    <source>
        <dbReference type="RuleBase" id="RU000461"/>
    </source>
</evidence>
<dbReference type="PRINTS" id="PR00463">
    <property type="entry name" value="EP450I"/>
</dbReference>
<comment type="cofactor">
    <cofactor evidence="1 6">
        <name>heme</name>
        <dbReference type="ChEBI" id="CHEBI:30413"/>
    </cofactor>
</comment>
<keyword evidence="3 6" id="KW-0349">Heme</keyword>
<keyword evidence="10" id="KW-1185">Reference proteome</keyword>
<keyword evidence="5 6" id="KW-0408">Iron</keyword>
<feature type="transmembrane region" description="Helical" evidence="8">
    <location>
        <begin position="15"/>
        <end position="36"/>
    </location>
</feature>
<dbReference type="InterPro" id="IPR001128">
    <property type="entry name" value="Cyt_P450"/>
</dbReference>
<dbReference type="InterPro" id="IPR050121">
    <property type="entry name" value="Cytochrome_P450_monoxygenase"/>
</dbReference>
<name>A0A9Q8USE7_PASFU</name>
<evidence type="ECO:0000313" key="9">
    <source>
        <dbReference type="EMBL" id="UJO20723.1"/>
    </source>
</evidence>
<keyword evidence="8" id="KW-0812">Transmembrane</keyword>
<dbReference type="GeneID" id="71990651"/>
<dbReference type="KEGG" id="ffu:CLAFUR5_10773"/>
<dbReference type="PANTHER" id="PTHR24305">
    <property type="entry name" value="CYTOCHROME P450"/>
    <property type="match status" value="1"/>
</dbReference>
<evidence type="ECO:0000313" key="10">
    <source>
        <dbReference type="Proteomes" id="UP000756132"/>
    </source>
</evidence>
<dbReference type="AlphaFoldDB" id="A0A9Q8USE7"/>
<reference evidence="9" key="2">
    <citation type="journal article" date="2022" name="Microb. Genom.">
        <title>A chromosome-scale genome assembly of the tomato pathogen Cladosporium fulvum reveals a compartmentalized genome architecture and the presence of a dispensable chromosome.</title>
        <authorList>
            <person name="Zaccaron A.Z."/>
            <person name="Chen L.H."/>
            <person name="Samaras A."/>
            <person name="Stergiopoulos I."/>
        </authorList>
    </citation>
    <scope>NUCLEOTIDE SEQUENCE</scope>
    <source>
        <strain evidence="9">Race5_Kim</strain>
    </source>
</reference>
<keyword evidence="7 9" id="KW-0503">Monooxygenase</keyword>
<dbReference type="Proteomes" id="UP000756132">
    <property type="component" value="Chromosome 8"/>
</dbReference>
<sequence length="507" mass="57653">MLEETILSVLRRQDWAAWLFPILLTYLLFVLSRAIYDAFFGPLSIYPGPWWRAISNIPEALTLLRGEEGKVYLALHETYGPVVRVASTKLSYTGQDAFRDIYGAKANLPKDFFFYGKPASGFSPIVSAAKDEHSRQRKVLAQPFSARNLRELEPRLKSWAQRLRSKLEEEAEAGKSCDMVEYYNCTTFDIMGDLCFSEDLGMLKNGEYASWLRAAFESIKTASRFIAIKTCGKPFGWLVDLLLQILPQARGKHENEHRESSTARMRRRLACEPGEPDLWTRILEKSPDGLAEGEHYANSGFFLFAGSETTATALSGITFYLLKNPEYLAKLVEEIRSTYSKFDDMSLESLVRMKFLHCVIQEGLRMLPPVPSMLARKVPREGATIAGKRVSPGTTVGFHHLSAYRNPKYWQDGSEFRPERWMGDSKYKNDHLGVLEPFSIGSHDCLGKALAWHEIRLILATVLLHFDLSLCAVSNNWSDLKIYGIWEKKPLVVQIQRANVEQSRSLL</sequence>
<keyword evidence="4 6" id="KW-0479">Metal-binding</keyword>
<evidence type="ECO:0000256" key="4">
    <source>
        <dbReference type="ARBA" id="ARBA00022723"/>
    </source>
</evidence>
<dbReference type="OrthoDB" id="1470350at2759"/>
<dbReference type="PRINTS" id="PR00385">
    <property type="entry name" value="P450"/>
</dbReference>
<evidence type="ECO:0000256" key="5">
    <source>
        <dbReference type="ARBA" id="ARBA00023004"/>
    </source>
</evidence>
<dbReference type="RefSeq" id="XP_047765089.1">
    <property type="nucleotide sequence ID" value="XM_047909921.1"/>
</dbReference>
<dbReference type="InterPro" id="IPR036396">
    <property type="entry name" value="Cyt_P450_sf"/>
</dbReference>
<dbReference type="GO" id="GO:0005506">
    <property type="term" value="F:iron ion binding"/>
    <property type="evidence" value="ECO:0007669"/>
    <property type="project" value="InterPro"/>
</dbReference>
<dbReference type="GO" id="GO:0016705">
    <property type="term" value="F:oxidoreductase activity, acting on paired donors, with incorporation or reduction of molecular oxygen"/>
    <property type="evidence" value="ECO:0007669"/>
    <property type="project" value="InterPro"/>
</dbReference>
<organism evidence="9 10">
    <name type="scientific">Passalora fulva</name>
    <name type="common">Tomato leaf mold</name>
    <name type="synonym">Cladosporium fulvum</name>
    <dbReference type="NCBI Taxonomy" id="5499"/>
    <lineage>
        <taxon>Eukaryota</taxon>
        <taxon>Fungi</taxon>
        <taxon>Dikarya</taxon>
        <taxon>Ascomycota</taxon>
        <taxon>Pezizomycotina</taxon>
        <taxon>Dothideomycetes</taxon>
        <taxon>Dothideomycetidae</taxon>
        <taxon>Mycosphaerellales</taxon>
        <taxon>Mycosphaerellaceae</taxon>
        <taxon>Fulvia</taxon>
    </lineage>
</organism>
<evidence type="ECO:0000256" key="8">
    <source>
        <dbReference type="SAM" id="Phobius"/>
    </source>
</evidence>
<dbReference type="CDD" id="cd11058">
    <property type="entry name" value="CYP60B-like"/>
    <property type="match status" value="1"/>
</dbReference>
<evidence type="ECO:0000256" key="1">
    <source>
        <dbReference type="ARBA" id="ARBA00001971"/>
    </source>
</evidence>
<feature type="binding site" description="axial binding residue" evidence="6">
    <location>
        <position position="445"/>
    </location>
    <ligand>
        <name>heme</name>
        <dbReference type="ChEBI" id="CHEBI:30413"/>
    </ligand>
    <ligandPart>
        <name>Fe</name>
        <dbReference type="ChEBI" id="CHEBI:18248"/>
    </ligandPart>
</feature>
<dbReference type="GO" id="GO:0004497">
    <property type="term" value="F:monooxygenase activity"/>
    <property type="evidence" value="ECO:0007669"/>
    <property type="project" value="UniProtKB-KW"/>
</dbReference>
<gene>
    <name evidence="9" type="ORF">CLAFUR5_10773</name>
</gene>
<proteinExistence type="inferred from homology"/>
<reference evidence="9" key="1">
    <citation type="submission" date="2021-12" db="EMBL/GenBank/DDBJ databases">
        <authorList>
            <person name="Zaccaron A."/>
            <person name="Stergiopoulos I."/>
        </authorList>
    </citation>
    <scope>NUCLEOTIDE SEQUENCE</scope>
    <source>
        <strain evidence="9">Race5_Kim</strain>
    </source>
</reference>